<dbReference type="Proteomes" id="UP000001491">
    <property type="component" value="Chromosome"/>
</dbReference>
<name>C5J6W0_MESCH</name>
<feature type="compositionally biased region" description="Low complexity" evidence="1">
    <location>
        <begin position="526"/>
        <end position="584"/>
    </location>
</feature>
<dbReference type="HOGENOM" id="CLU_304381_0_0_14"/>
<dbReference type="EMBL" id="FM864216">
    <property type="protein sequence ID" value="CAT05223.1"/>
    <property type="molecule type" value="Genomic_DNA"/>
</dbReference>
<reference evidence="4" key="1">
    <citation type="journal article" date="2009" name="BMC Bioinformatics">
        <title>The Mycoplasma conjunctivae genome sequencing, annotation and analysis.</title>
        <authorList>
            <person name="Calderon-Copete S.P."/>
            <person name="Wigger G."/>
            <person name="Wunderlin C."/>
            <person name="Schmidheini T."/>
            <person name="Frey J."/>
            <person name="Quail M.A."/>
            <person name="Falquet L."/>
        </authorList>
    </citation>
    <scope>NUCLEOTIDE SEQUENCE [LARGE SCALE GENOMIC DNA]</scope>
    <source>
        <strain evidence="4">ATCC 25834 / NCTC 10147 / HRC/581</strain>
    </source>
</reference>
<keyword evidence="2" id="KW-0812">Transmembrane</keyword>
<feature type="transmembrane region" description="Helical" evidence="2">
    <location>
        <begin position="16"/>
        <end position="37"/>
    </location>
</feature>
<dbReference type="eggNOG" id="ENOG5031Y5X">
    <property type="taxonomic scope" value="Bacteria"/>
</dbReference>
<feature type="region of interest" description="Disordered" evidence="1">
    <location>
        <begin position="921"/>
        <end position="940"/>
    </location>
</feature>
<evidence type="ECO:0000256" key="2">
    <source>
        <dbReference type="SAM" id="Phobius"/>
    </source>
</evidence>
<dbReference type="NCBIfam" id="NF038058">
    <property type="entry name" value="adhes_P110_Nter"/>
    <property type="match status" value="1"/>
</dbReference>
<keyword evidence="4" id="KW-1185">Reference proteome</keyword>
<protein>
    <submittedName>
        <fullName evidence="3">Uncharacterized protein</fullName>
    </submittedName>
</protein>
<sequence>MKKTTIKRKQSNARPLLILASGLIFAGIVITGSYFAYKSFLKQRSDLLDESQNVVQELNQEGIKISNEDFAKEIADLKIIDDYKKYSAFQVLNLAKNPTFTFKLIDLFNLSEVNKKYPNLKIIANVLNQSDVTNASQTTRVEDNKIVNVLFTAHDFQSRKTYNLVSNIEGFEGQSDQDASFNNFIVDEEKSSFSIRQENFDKLASAQFFIDDINNYYQNTANQNALQTINKFGVIKLVDQNGNFINFPQLTSLDFAKDENGKIKFKDFSQEDGSISLQFVLLDSNKKQITSFYLPVNNLVSYKQATKQFANLLNGLDRKILKLKPEKQAEITLSRMSISEFFRNKRDISDFFDFSELQKYFNGLDPKFEVSVKTTNLSLDKKSEIELSVNVIYDNQEDANLQQGAQTLQAEISNPKPLYQFDFIFKVFENFTQDYLDIVVGNNDFFIVKSDKSHIDGQDIINSLKNINAAFYSYVENKSINKGYEVINLEDNSTYDTLSSQSAIIFWIKKIFADTLILPFNKQQKPSSSDADSATTSSTSQGAPSTTSQDTTSAGQSQTQGTPTSGDSQAQTTTPTAPAQSSQQNNTSDATNSQSSNTLAQQAVNEKPEEILAQIFSRLNNIINQKQLKNNVVRYKLNFDNTSHKLTIAITIVNEDNEIVASRDITIIGFASSSEALYSAKANNAKVFFEAASGLEYKQDGNTFRSDLQQVSALRSIINPNAQFVNSESNQAINFIHTPLVSGVSLDGIQLVLQNKSATKDKENSFDYGSAASFALAFSQKNDLQAGKAKIILSSEQKGVQPNKTNSIFIQKLAKGTTIEANSQNELQKFAALKSESGTTSQDLWVIGLTSETVGENILMNKLFDPAQQDKVQILGIYPVSQDTNDYTTFIISNQIDAKSNKVIVETAAISNNKVEKEKLEISSTSSSTSTPTVTITQSQTTSNPFPAILLGSKNNKDSETIFRSLSIFDKSESQSEGKSLFDSLIETYSK</sequence>
<evidence type="ECO:0000313" key="3">
    <source>
        <dbReference type="EMBL" id="CAT05223.1"/>
    </source>
</evidence>
<evidence type="ECO:0000256" key="1">
    <source>
        <dbReference type="SAM" id="MobiDB-lite"/>
    </source>
</evidence>
<dbReference type="AlphaFoldDB" id="C5J6W0"/>
<keyword evidence="2" id="KW-0472">Membrane</keyword>
<feature type="compositionally biased region" description="Low complexity" evidence="1">
    <location>
        <begin position="922"/>
        <end position="940"/>
    </location>
</feature>
<evidence type="ECO:0000313" key="4">
    <source>
        <dbReference type="Proteomes" id="UP000001491"/>
    </source>
</evidence>
<proteinExistence type="predicted"/>
<accession>C5J6W0</accession>
<gene>
    <name evidence="3" type="ordered locus">MCJ_005240</name>
</gene>
<feature type="compositionally biased region" description="Polar residues" evidence="1">
    <location>
        <begin position="585"/>
        <end position="603"/>
    </location>
</feature>
<organism evidence="3 4">
    <name type="scientific">Mesomycoplasma conjunctivae (strain ATCC 25834 / NCTC 10147 / HRC/581)</name>
    <name type="common">Mycoplasma conjunctivae</name>
    <dbReference type="NCBI Taxonomy" id="572263"/>
    <lineage>
        <taxon>Bacteria</taxon>
        <taxon>Bacillati</taxon>
        <taxon>Mycoplasmatota</taxon>
        <taxon>Mycoplasmoidales</taxon>
        <taxon>Metamycoplasmataceae</taxon>
        <taxon>Mesomycoplasma</taxon>
    </lineage>
</organism>
<feature type="region of interest" description="Disordered" evidence="1">
    <location>
        <begin position="523"/>
        <end position="603"/>
    </location>
</feature>
<dbReference type="KEGG" id="mco:MCJ_005240"/>
<keyword evidence="2" id="KW-1133">Transmembrane helix</keyword>